<accession>A0ABV4UVV8</accession>
<reference evidence="1 2" key="1">
    <citation type="submission" date="2024-09" db="EMBL/GenBank/DDBJ databases">
        <authorList>
            <person name="Makale K.P.P."/>
            <person name="Makhzoum A."/>
            <person name="Rantong G."/>
            <person name="Rahube T.O."/>
        </authorList>
    </citation>
    <scope>NUCLEOTIDE SEQUENCE [LARGE SCALE GENOMIC DNA]</scope>
    <source>
        <strain evidence="1 2">KM_D13</strain>
    </source>
</reference>
<evidence type="ECO:0000313" key="2">
    <source>
        <dbReference type="Proteomes" id="UP001575622"/>
    </source>
</evidence>
<dbReference type="RefSeq" id="WP_373948331.1">
    <property type="nucleotide sequence ID" value="NZ_JBHDLN010000001.1"/>
</dbReference>
<protein>
    <submittedName>
        <fullName evidence="1">Uncharacterized protein</fullName>
    </submittedName>
</protein>
<proteinExistence type="predicted"/>
<gene>
    <name evidence="1" type="ORF">ACEU3E_02285</name>
</gene>
<dbReference type="EMBL" id="JBHDLN010000001">
    <property type="protein sequence ID" value="MFB0840988.1"/>
    <property type="molecule type" value="Genomic_DNA"/>
</dbReference>
<keyword evidence="2" id="KW-1185">Reference proteome</keyword>
<dbReference type="Proteomes" id="UP001575622">
    <property type="component" value="Unassembled WGS sequence"/>
</dbReference>
<name>A0ABV4UVV8_9BACL</name>
<evidence type="ECO:0000313" key="1">
    <source>
        <dbReference type="EMBL" id="MFB0840988.1"/>
    </source>
</evidence>
<organism evidence="1 2">
    <name type="scientific">Paenibacillus oleatilyticus</name>
    <dbReference type="NCBI Taxonomy" id="2594886"/>
    <lineage>
        <taxon>Bacteria</taxon>
        <taxon>Bacillati</taxon>
        <taxon>Bacillota</taxon>
        <taxon>Bacilli</taxon>
        <taxon>Bacillales</taxon>
        <taxon>Paenibacillaceae</taxon>
        <taxon>Paenibacillus</taxon>
    </lineage>
</organism>
<comment type="caution">
    <text evidence="1">The sequence shown here is derived from an EMBL/GenBank/DDBJ whole genome shotgun (WGS) entry which is preliminary data.</text>
</comment>
<sequence>MLLRERALRILIQAESVNKLHDFLVRLDSELATMLDELNEATEDNAVEVCRSVAERLDAYYQEL</sequence>